<keyword evidence="9" id="KW-1185">Reference proteome</keyword>
<organism evidence="9 10">
    <name type="scientific">Agrilus planipennis</name>
    <name type="common">Emerald ash borer</name>
    <name type="synonym">Agrilus marcopoli</name>
    <dbReference type="NCBI Taxonomy" id="224129"/>
    <lineage>
        <taxon>Eukaryota</taxon>
        <taxon>Metazoa</taxon>
        <taxon>Ecdysozoa</taxon>
        <taxon>Arthropoda</taxon>
        <taxon>Hexapoda</taxon>
        <taxon>Insecta</taxon>
        <taxon>Pterygota</taxon>
        <taxon>Neoptera</taxon>
        <taxon>Endopterygota</taxon>
        <taxon>Coleoptera</taxon>
        <taxon>Polyphaga</taxon>
        <taxon>Elateriformia</taxon>
        <taxon>Buprestoidea</taxon>
        <taxon>Buprestidae</taxon>
        <taxon>Agrilinae</taxon>
        <taxon>Agrilus</taxon>
    </lineage>
</organism>
<evidence type="ECO:0000256" key="4">
    <source>
        <dbReference type="ARBA" id="ARBA00022729"/>
    </source>
</evidence>
<evidence type="ECO:0000256" key="1">
    <source>
        <dbReference type="ARBA" id="ARBA00004589"/>
    </source>
</evidence>
<name>A0A1W4X4T3_AGRPL</name>
<keyword evidence="6" id="KW-0472">Membrane</keyword>
<keyword evidence="2" id="KW-0336">GPI-anchor</keyword>
<evidence type="ECO:0000256" key="2">
    <source>
        <dbReference type="ARBA" id="ARBA00022622"/>
    </source>
</evidence>
<evidence type="ECO:0000256" key="3">
    <source>
        <dbReference type="ARBA" id="ARBA00022692"/>
    </source>
</evidence>
<keyword evidence="2" id="KW-0325">Glycoprotein</keyword>
<keyword evidence="5" id="KW-1133">Transmembrane helix</keyword>
<accession>A0A1W4X4T3</accession>
<evidence type="ECO:0000256" key="8">
    <source>
        <dbReference type="SAM" id="SignalP"/>
    </source>
</evidence>
<protein>
    <submittedName>
        <fullName evidence="10">Uncharacterized protein LOC108741037</fullName>
    </submittedName>
</protein>
<dbReference type="InParanoid" id="A0A1W4X4T3"/>
<dbReference type="PANTHER" id="PTHR33562">
    <property type="entry name" value="ATILLA, ISOFORM B-RELATED-RELATED"/>
    <property type="match status" value="1"/>
</dbReference>
<keyword evidence="3" id="KW-0812">Transmembrane</keyword>
<comment type="subcellular location">
    <subcellularLocation>
        <location evidence="1">Membrane</location>
        <topology evidence="1">Lipid-anchor</topology>
        <topology evidence="1">GPI-anchor</topology>
    </subcellularLocation>
</comment>
<dbReference type="RefSeq" id="XP_018331126.1">
    <property type="nucleotide sequence ID" value="XM_018475624.2"/>
</dbReference>
<dbReference type="KEGG" id="apln:108741037"/>
<evidence type="ECO:0000256" key="6">
    <source>
        <dbReference type="ARBA" id="ARBA00023136"/>
    </source>
</evidence>
<reference evidence="10" key="1">
    <citation type="submission" date="2025-08" db="UniProtKB">
        <authorList>
            <consortium name="RefSeq"/>
        </authorList>
    </citation>
    <scope>IDENTIFICATION</scope>
    <source>
        <tissue evidence="10">Entire body</tissue>
    </source>
</reference>
<evidence type="ECO:0000313" key="10">
    <source>
        <dbReference type="RefSeq" id="XP_018331126.1"/>
    </source>
</evidence>
<feature type="chain" id="PRO_5010741091" evidence="8">
    <location>
        <begin position="21"/>
        <end position="153"/>
    </location>
</feature>
<evidence type="ECO:0000256" key="7">
    <source>
        <dbReference type="ARBA" id="ARBA00023288"/>
    </source>
</evidence>
<evidence type="ECO:0000313" key="9">
    <source>
        <dbReference type="Proteomes" id="UP000192223"/>
    </source>
</evidence>
<dbReference type="Proteomes" id="UP000192223">
    <property type="component" value="Unplaced"/>
</dbReference>
<keyword evidence="4 8" id="KW-0732">Signal</keyword>
<dbReference type="InterPro" id="IPR050975">
    <property type="entry name" value="Sleep_regulator"/>
</dbReference>
<gene>
    <name evidence="10" type="primary">LOC108741037</name>
</gene>
<proteinExistence type="predicted"/>
<feature type="signal peptide" evidence="8">
    <location>
        <begin position="1"/>
        <end position="20"/>
    </location>
</feature>
<sequence length="153" mass="16885">MKGIILIFSFLTTLLNNSLALECYSCGWDAGNVDENCVKEPSLVNNGVLVCDKRYCYSIRVEQAGKVTSMYRSCADKPQYINKLIKYDDFKIYHMACTTTLCNSGSGKEIYGSGSGSSGILYVPGYGYGGSTALKSKYTHLILLVVVVVYRFM</sequence>
<evidence type="ECO:0000256" key="5">
    <source>
        <dbReference type="ARBA" id="ARBA00022989"/>
    </source>
</evidence>
<dbReference type="GO" id="GO:0098552">
    <property type="term" value="C:side of membrane"/>
    <property type="evidence" value="ECO:0007669"/>
    <property type="project" value="UniProtKB-KW"/>
</dbReference>
<dbReference type="OrthoDB" id="6331233at2759"/>
<dbReference type="STRING" id="224129.A0A1W4X4T3"/>
<keyword evidence="7" id="KW-0449">Lipoprotein</keyword>
<dbReference type="GeneID" id="108741037"/>
<dbReference type="AlphaFoldDB" id="A0A1W4X4T3"/>